<feature type="domain" description="ABC transporter" evidence="4">
    <location>
        <begin position="5"/>
        <end position="232"/>
    </location>
</feature>
<dbReference type="RefSeq" id="WP_122915047.1">
    <property type="nucleotide sequence ID" value="NZ_RHHT01000056.1"/>
</dbReference>
<protein>
    <submittedName>
        <fullName evidence="5">ABC transporter ATP-binding protein</fullName>
    </submittedName>
</protein>
<dbReference type="InterPro" id="IPR017871">
    <property type="entry name" value="ABC_transporter-like_CS"/>
</dbReference>
<sequence length="260" mass="28962">MNEKLAFSQVDFSYGERMLLSSFDLVVKKGDFVSLIGPSGIGKSTLFQLAAGLLQPQAGEIRIDGVATKERLGKIGYMPQSDALMPWRTVVENAALPLEIQGCSKKEAQRRVREELPRYGLSEWADAYPHELSGGMRQRVSFLRALLFGSDLMLLDEPFSALDGITRLELQEWLLQMWRQTGSTMILITHDIDEAILLANRVILLSGSPITAPVEREVPISYPRSTASRNLPAFLELREEIWRLLRQAAGARVQGGVVHG</sequence>
<dbReference type="SMART" id="SM00382">
    <property type="entry name" value="AAA"/>
    <property type="match status" value="1"/>
</dbReference>
<organism evidence="5 6">
    <name type="scientific">Brevibacillus panacihumi</name>
    <dbReference type="NCBI Taxonomy" id="497735"/>
    <lineage>
        <taxon>Bacteria</taxon>
        <taxon>Bacillati</taxon>
        <taxon>Bacillota</taxon>
        <taxon>Bacilli</taxon>
        <taxon>Bacillales</taxon>
        <taxon>Paenibacillaceae</taxon>
        <taxon>Brevibacillus</taxon>
    </lineage>
</organism>
<reference evidence="5 6" key="1">
    <citation type="submission" date="2018-10" db="EMBL/GenBank/DDBJ databases">
        <title>Phylogenomics of Brevibacillus.</title>
        <authorList>
            <person name="Dunlap C."/>
        </authorList>
    </citation>
    <scope>NUCLEOTIDE SEQUENCE [LARGE SCALE GENOMIC DNA]</scope>
    <source>
        <strain evidence="5 6">JCM 15085</strain>
    </source>
</reference>
<dbReference type="PANTHER" id="PTHR42788:SF2">
    <property type="entry name" value="ABC TRANSPORTER ATP-BINDING PROTEIN"/>
    <property type="match status" value="1"/>
</dbReference>
<dbReference type="InterPro" id="IPR027417">
    <property type="entry name" value="P-loop_NTPase"/>
</dbReference>
<dbReference type="SUPFAM" id="SSF52540">
    <property type="entry name" value="P-loop containing nucleoside triphosphate hydrolases"/>
    <property type="match status" value="1"/>
</dbReference>
<dbReference type="GO" id="GO:0016887">
    <property type="term" value="F:ATP hydrolysis activity"/>
    <property type="evidence" value="ECO:0007669"/>
    <property type="project" value="InterPro"/>
</dbReference>
<name>A0A3M8CCN4_9BACL</name>
<evidence type="ECO:0000256" key="1">
    <source>
        <dbReference type="ARBA" id="ARBA00022448"/>
    </source>
</evidence>
<evidence type="ECO:0000256" key="3">
    <source>
        <dbReference type="ARBA" id="ARBA00022840"/>
    </source>
</evidence>
<comment type="caution">
    <text evidence="5">The sequence shown here is derived from an EMBL/GenBank/DDBJ whole genome shotgun (WGS) entry which is preliminary data.</text>
</comment>
<dbReference type="InterPro" id="IPR003439">
    <property type="entry name" value="ABC_transporter-like_ATP-bd"/>
</dbReference>
<keyword evidence="2" id="KW-0547">Nucleotide-binding</keyword>
<dbReference type="Gene3D" id="3.40.50.300">
    <property type="entry name" value="P-loop containing nucleotide triphosphate hydrolases"/>
    <property type="match status" value="1"/>
</dbReference>
<evidence type="ECO:0000313" key="6">
    <source>
        <dbReference type="Proteomes" id="UP000281915"/>
    </source>
</evidence>
<evidence type="ECO:0000259" key="4">
    <source>
        <dbReference type="PROSITE" id="PS50893"/>
    </source>
</evidence>
<dbReference type="PANTHER" id="PTHR42788">
    <property type="entry name" value="TAURINE IMPORT ATP-BINDING PROTEIN-RELATED"/>
    <property type="match status" value="1"/>
</dbReference>
<dbReference type="CDD" id="cd03293">
    <property type="entry name" value="ABC_NrtD_SsuB_transporters"/>
    <property type="match status" value="1"/>
</dbReference>
<gene>
    <name evidence="5" type="ORF">EDM58_20920</name>
</gene>
<keyword evidence="1" id="KW-0813">Transport</keyword>
<evidence type="ECO:0000256" key="2">
    <source>
        <dbReference type="ARBA" id="ARBA00022741"/>
    </source>
</evidence>
<dbReference type="EMBL" id="RHHT01000056">
    <property type="protein sequence ID" value="RNB73253.1"/>
    <property type="molecule type" value="Genomic_DNA"/>
</dbReference>
<dbReference type="AlphaFoldDB" id="A0A3M8CCN4"/>
<proteinExistence type="predicted"/>
<dbReference type="GO" id="GO:0005524">
    <property type="term" value="F:ATP binding"/>
    <property type="evidence" value="ECO:0007669"/>
    <property type="project" value="UniProtKB-KW"/>
</dbReference>
<evidence type="ECO:0000313" key="5">
    <source>
        <dbReference type="EMBL" id="RNB73253.1"/>
    </source>
</evidence>
<dbReference type="InterPro" id="IPR050166">
    <property type="entry name" value="ABC_transporter_ATP-bind"/>
</dbReference>
<dbReference type="InterPro" id="IPR003593">
    <property type="entry name" value="AAA+_ATPase"/>
</dbReference>
<keyword evidence="3 5" id="KW-0067">ATP-binding</keyword>
<accession>A0A3M8CCN4</accession>
<dbReference type="Pfam" id="PF00005">
    <property type="entry name" value="ABC_tran"/>
    <property type="match status" value="1"/>
</dbReference>
<dbReference type="PROSITE" id="PS50893">
    <property type="entry name" value="ABC_TRANSPORTER_2"/>
    <property type="match status" value="1"/>
</dbReference>
<dbReference type="Proteomes" id="UP000281915">
    <property type="component" value="Unassembled WGS sequence"/>
</dbReference>
<dbReference type="PROSITE" id="PS00211">
    <property type="entry name" value="ABC_TRANSPORTER_1"/>
    <property type="match status" value="1"/>
</dbReference>